<name>A0A7R8HE36_LEPSM</name>
<evidence type="ECO:0000313" key="7">
    <source>
        <dbReference type="EMBL" id="CAF3041311.1"/>
    </source>
</evidence>
<dbReference type="InterPro" id="IPR032466">
    <property type="entry name" value="Metal_Hydrolase"/>
</dbReference>
<evidence type="ECO:0000313" key="8">
    <source>
        <dbReference type="Proteomes" id="UP000675881"/>
    </source>
</evidence>
<comment type="cofactor">
    <cofactor evidence="1">
        <name>Zn(2+)</name>
        <dbReference type="ChEBI" id="CHEBI:29105"/>
    </cofactor>
</comment>
<dbReference type="EC" id="3.5.2.2" evidence="4"/>
<comment type="catalytic activity">
    <reaction evidence="3">
        <text>5,6-dihydrouracil + H2O = 3-(carbamoylamino)propanoate + H(+)</text>
        <dbReference type="Rhea" id="RHEA:16121"/>
        <dbReference type="ChEBI" id="CHEBI:11892"/>
        <dbReference type="ChEBI" id="CHEBI:15377"/>
        <dbReference type="ChEBI" id="CHEBI:15378"/>
        <dbReference type="ChEBI" id="CHEBI:15901"/>
        <dbReference type="EC" id="3.5.2.2"/>
    </reaction>
</comment>
<keyword evidence="7" id="KW-0378">Hydrolase</keyword>
<dbReference type="EMBL" id="HG994588">
    <property type="protein sequence ID" value="CAF3041311.1"/>
    <property type="molecule type" value="Genomic_DNA"/>
</dbReference>
<dbReference type="InterPro" id="IPR011059">
    <property type="entry name" value="Metal-dep_hydrolase_composite"/>
</dbReference>
<gene>
    <name evidence="7" type="ORF">LSAA_14571</name>
</gene>
<reference evidence="7" key="1">
    <citation type="submission" date="2021-02" db="EMBL/GenBank/DDBJ databases">
        <authorList>
            <person name="Bekaert M."/>
        </authorList>
    </citation>
    <scope>NUCLEOTIDE SEQUENCE</scope>
    <source>
        <strain evidence="7">IoA-00</strain>
    </source>
</reference>
<sequence>MHEISAVHFSKSPQTLEHNKNFQRGERDSTESLNPLQSTSTISLHHDASSKKVPIHLQSAANRLLIKNGSIVNEDGVSQQDIYVEEGMIKLIGNHLIIPGGTRIIDAMGKMYPFYRVHFQSPNASTQTIDDYYRGTKAAINDGTTTVVDCVVPSEDETLIESLKKWKAWAEEKSCCDYAFKIKLNSLNESKKVEMESLVKEHGVNAFFVSMKDAEGGDAFLIDAMETCTKLGALLQVQCESRELIAFNEKKVIEKGIKGPEGYSLVHSEFTETEGTMRATTLSSQLNFPLYVANIMSPEAAKIVASKKQKRSKSWRHAAAHVCSPPLRCGASDDLCQGLADGSLDVIASQHSTFNYKQKALGKNDFREIPEGVNGAESRMSLLWDKCVKNGSMTPCQFVAVTSSTPAKILNLYPDKGCIAVGSDADIVIWDPEQVKINSAQTHLLKTDFNIFEGIETKGSAEFVVCGGRIMLEDGNLRVMQGYGKYLPCNPFPSIVFDKLKERESQLNLNFEPVERSVEDMNALPPKLNGIQDEDDNEEDIPGPPTPVQTHPAPVPSQHESNFNLNSHPNNPDVDVGQAPANPRAPTVRVREPPGGQSCGGFW</sequence>
<dbReference type="PANTHER" id="PTHR11647:SF1">
    <property type="entry name" value="COLLAPSIN RESPONSE MEDIATOR PROTEIN"/>
    <property type="match status" value="1"/>
</dbReference>
<accession>A0A7R8HE36</accession>
<dbReference type="FunFam" id="3.20.20.140:FF:000174">
    <property type="entry name" value="Dihydropyrimidinase-related protein 2"/>
    <property type="match status" value="1"/>
</dbReference>
<dbReference type="PANTHER" id="PTHR11647">
    <property type="entry name" value="HYDRANTOINASE/DIHYDROPYRIMIDINASE FAMILY MEMBER"/>
    <property type="match status" value="1"/>
</dbReference>
<dbReference type="OrthoDB" id="10258955at2759"/>
<proteinExistence type="inferred from homology"/>
<feature type="compositionally biased region" description="Polar residues" evidence="5">
    <location>
        <begin position="558"/>
        <end position="570"/>
    </location>
</feature>
<evidence type="ECO:0000259" key="6">
    <source>
        <dbReference type="Pfam" id="PF01979"/>
    </source>
</evidence>
<dbReference type="Gene3D" id="3.20.20.140">
    <property type="entry name" value="Metal-dependent hydrolases"/>
    <property type="match status" value="1"/>
</dbReference>
<dbReference type="SUPFAM" id="SSF51338">
    <property type="entry name" value="Composite domain of metallo-dependent hydrolases"/>
    <property type="match status" value="2"/>
</dbReference>
<keyword evidence="8" id="KW-1185">Reference proteome</keyword>
<dbReference type="GO" id="GO:0004157">
    <property type="term" value="F:dihydropyrimidinase activity"/>
    <property type="evidence" value="ECO:0007669"/>
    <property type="project" value="UniProtKB-EC"/>
</dbReference>
<feature type="domain" description="Amidohydrolase-related" evidence="6">
    <location>
        <begin position="132"/>
        <end position="470"/>
    </location>
</feature>
<dbReference type="Gene3D" id="2.30.40.10">
    <property type="entry name" value="Urease, subunit C, domain 1"/>
    <property type="match status" value="1"/>
</dbReference>
<evidence type="ECO:0000256" key="1">
    <source>
        <dbReference type="ARBA" id="ARBA00001947"/>
    </source>
</evidence>
<dbReference type="Pfam" id="PF01979">
    <property type="entry name" value="Amidohydro_1"/>
    <property type="match status" value="1"/>
</dbReference>
<dbReference type="AlphaFoldDB" id="A0A7R8HE36"/>
<evidence type="ECO:0000256" key="5">
    <source>
        <dbReference type="SAM" id="MobiDB-lite"/>
    </source>
</evidence>
<organism evidence="7 8">
    <name type="scientific">Lepeophtheirus salmonis</name>
    <name type="common">Salmon louse</name>
    <name type="synonym">Caligus salmonis</name>
    <dbReference type="NCBI Taxonomy" id="72036"/>
    <lineage>
        <taxon>Eukaryota</taxon>
        <taxon>Metazoa</taxon>
        <taxon>Ecdysozoa</taxon>
        <taxon>Arthropoda</taxon>
        <taxon>Crustacea</taxon>
        <taxon>Multicrustacea</taxon>
        <taxon>Hexanauplia</taxon>
        <taxon>Copepoda</taxon>
        <taxon>Siphonostomatoida</taxon>
        <taxon>Caligidae</taxon>
        <taxon>Lepeophtheirus</taxon>
    </lineage>
</organism>
<comment type="similarity">
    <text evidence="2">Belongs to the metallo-dependent hydrolases superfamily. Hydantoinase/dihydropyrimidinase family.</text>
</comment>
<dbReference type="Proteomes" id="UP000675881">
    <property type="component" value="Chromosome 9"/>
</dbReference>
<feature type="compositionally biased region" description="Acidic residues" evidence="5">
    <location>
        <begin position="532"/>
        <end position="541"/>
    </location>
</feature>
<feature type="region of interest" description="Disordered" evidence="5">
    <location>
        <begin position="520"/>
        <end position="603"/>
    </location>
</feature>
<evidence type="ECO:0000256" key="2">
    <source>
        <dbReference type="ARBA" id="ARBA00008829"/>
    </source>
</evidence>
<protein>
    <recommendedName>
        <fullName evidence="4">dihydropyrimidinase</fullName>
        <ecNumber evidence="4">3.5.2.2</ecNumber>
    </recommendedName>
</protein>
<dbReference type="GO" id="GO:0005829">
    <property type="term" value="C:cytosol"/>
    <property type="evidence" value="ECO:0007669"/>
    <property type="project" value="TreeGrafter"/>
</dbReference>
<dbReference type="InterPro" id="IPR050378">
    <property type="entry name" value="Metallo-dep_Hydrolases_sf"/>
</dbReference>
<dbReference type="SUPFAM" id="SSF51556">
    <property type="entry name" value="Metallo-dependent hydrolases"/>
    <property type="match status" value="1"/>
</dbReference>
<dbReference type="GO" id="GO:0006208">
    <property type="term" value="P:pyrimidine nucleobase catabolic process"/>
    <property type="evidence" value="ECO:0007669"/>
    <property type="project" value="TreeGrafter"/>
</dbReference>
<evidence type="ECO:0000256" key="3">
    <source>
        <dbReference type="ARBA" id="ARBA00036696"/>
    </source>
</evidence>
<dbReference type="InterPro" id="IPR006680">
    <property type="entry name" value="Amidohydro-rel"/>
</dbReference>
<evidence type="ECO:0000256" key="4">
    <source>
        <dbReference type="ARBA" id="ARBA00039113"/>
    </source>
</evidence>